<organism evidence="1 2">
    <name type="scientific">Protopolystoma xenopodis</name>
    <dbReference type="NCBI Taxonomy" id="117903"/>
    <lineage>
        <taxon>Eukaryota</taxon>
        <taxon>Metazoa</taxon>
        <taxon>Spiralia</taxon>
        <taxon>Lophotrochozoa</taxon>
        <taxon>Platyhelminthes</taxon>
        <taxon>Monogenea</taxon>
        <taxon>Polyopisthocotylea</taxon>
        <taxon>Polystomatidea</taxon>
        <taxon>Polystomatidae</taxon>
        <taxon>Protopolystoma</taxon>
    </lineage>
</organism>
<dbReference type="EMBL" id="CAAALY010122758">
    <property type="protein sequence ID" value="VEL31472.1"/>
    <property type="molecule type" value="Genomic_DNA"/>
</dbReference>
<reference evidence="1" key="1">
    <citation type="submission" date="2018-11" db="EMBL/GenBank/DDBJ databases">
        <authorList>
            <consortium name="Pathogen Informatics"/>
        </authorList>
    </citation>
    <scope>NUCLEOTIDE SEQUENCE</scope>
</reference>
<dbReference type="Proteomes" id="UP000784294">
    <property type="component" value="Unassembled WGS sequence"/>
</dbReference>
<name>A0A3S5FFF6_9PLAT</name>
<protein>
    <submittedName>
        <fullName evidence="1">Uncharacterized protein</fullName>
    </submittedName>
</protein>
<proteinExistence type="predicted"/>
<evidence type="ECO:0000313" key="2">
    <source>
        <dbReference type="Proteomes" id="UP000784294"/>
    </source>
</evidence>
<comment type="caution">
    <text evidence="1">The sequence shown here is derived from an EMBL/GenBank/DDBJ whole genome shotgun (WGS) entry which is preliminary data.</text>
</comment>
<evidence type="ECO:0000313" key="1">
    <source>
        <dbReference type="EMBL" id="VEL31472.1"/>
    </source>
</evidence>
<accession>A0A3S5FFF6</accession>
<gene>
    <name evidence="1" type="ORF">PXEA_LOCUS24912</name>
</gene>
<sequence length="89" mass="9588">EFPSLPVGHDFNASGKRHSTVASVTASSTNTEGGRVVIRPVNVSVRKVAEFLGGYAFLQLRAPNKRQDLDEASFYKLTSGLTTTEGIFS</sequence>
<dbReference type="OrthoDB" id="10057618at2759"/>
<feature type="non-terminal residue" evidence="1">
    <location>
        <position position="1"/>
    </location>
</feature>
<keyword evidence="2" id="KW-1185">Reference proteome</keyword>
<dbReference type="AlphaFoldDB" id="A0A3S5FFF6"/>